<sequence length="395" mass="43009">MAHQANKHQTEDMDNVFHQTDETFFETQYNKGFPNHPSSAGSAAVRPASANDGGLQMKHIMESERAKPKEQQYREQWHQTHRSQQDPVGGQKFLHTVDSLKSVKSLTHGARSKVESNFSDILFPGYDATHEQRPKTRSDEVGDAARSTVTHGKPTNSDRSGGCLWKIFHPEPTTASTLPVSCAGRTTATGNMVLPAGTGLERCLSASSRRYDTITQEAEHEDAPGINKALQYLHKLRSMLSRSGAIQSTRKELEQSVSEGMEEKCRDWNGVLLKYIGMAGSLDYGVLEPLLRKLDIDTGSSEGFTKFLDLLDSEISLTQIELGKLLAAADMLLPPVSSRSLRDDLRRLELGPGSDSVSSCSSPVLGTVDMLVSRCTVAGGWSAAAAAAAAVRLLP</sequence>
<evidence type="ECO:0000313" key="2">
    <source>
        <dbReference type="EnsemblMetazoa" id="ACOM030622-PA.1"/>
    </source>
</evidence>
<protein>
    <submittedName>
        <fullName evidence="2">Uncharacterized protein</fullName>
    </submittedName>
</protein>
<feature type="compositionally biased region" description="Polar residues" evidence="1">
    <location>
        <begin position="147"/>
        <end position="157"/>
    </location>
</feature>
<dbReference type="Proteomes" id="UP000075882">
    <property type="component" value="Unassembled WGS sequence"/>
</dbReference>
<feature type="region of interest" description="Disordered" evidence="1">
    <location>
        <begin position="130"/>
        <end position="157"/>
    </location>
</feature>
<accession>A0A8W7PEP3</accession>
<dbReference type="AlphaFoldDB" id="A0A8W7PEP3"/>
<dbReference type="EnsemblMetazoa" id="ACOM030622-RA">
    <property type="protein sequence ID" value="ACOM030622-PA.1"/>
    <property type="gene ID" value="ACOM030622"/>
</dbReference>
<proteinExistence type="predicted"/>
<reference evidence="2" key="1">
    <citation type="submission" date="2022-08" db="UniProtKB">
        <authorList>
            <consortium name="EnsemblMetazoa"/>
        </authorList>
    </citation>
    <scope>IDENTIFICATION</scope>
</reference>
<name>A0A8W7PEP3_ANOCL</name>
<evidence type="ECO:0000256" key="1">
    <source>
        <dbReference type="SAM" id="MobiDB-lite"/>
    </source>
</evidence>
<organism evidence="2">
    <name type="scientific">Anopheles coluzzii</name>
    <name type="common">African malaria mosquito</name>
    <dbReference type="NCBI Taxonomy" id="1518534"/>
    <lineage>
        <taxon>Eukaryota</taxon>
        <taxon>Metazoa</taxon>
        <taxon>Ecdysozoa</taxon>
        <taxon>Arthropoda</taxon>
        <taxon>Hexapoda</taxon>
        <taxon>Insecta</taxon>
        <taxon>Pterygota</taxon>
        <taxon>Neoptera</taxon>
        <taxon>Endopterygota</taxon>
        <taxon>Diptera</taxon>
        <taxon>Nematocera</taxon>
        <taxon>Culicoidea</taxon>
        <taxon>Culicidae</taxon>
        <taxon>Anophelinae</taxon>
        <taxon>Anopheles</taxon>
    </lineage>
</organism>
<feature type="compositionally biased region" description="Basic and acidic residues" evidence="1">
    <location>
        <begin position="130"/>
        <end position="140"/>
    </location>
</feature>